<dbReference type="Proteomes" id="UP001595478">
    <property type="component" value="Unassembled WGS sequence"/>
</dbReference>
<dbReference type="PANTHER" id="PTHR43569:SF2">
    <property type="entry name" value="AMIDOHYDROLASE-RELATED DOMAIN-CONTAINING PROTEIN"/>
    <property type="match status" value="1"/>
</dbReference>
<dbReference type="RefSeq" id="WP_376919696.1">
    <property type="nucleotide sequence ID" value="NZ_JBHRSW010000014.1"/>
</dbReference>
<dbReference type="InterPro" id="IPR052350">
    <property type="entry name" value="Metallo-dep_Lactonases"/>
</dbReference>
<proteinExistence type="inferred from homology"/>
<dbReference type="EMBL" id="JBHRSW010000014">
    <property type="protein sequence ID" value="MFC3121557.1"/>
    <property type="molecule type" value="Genomic_DNA"/>
</dbReference>
<gene>
    <name evidence="3" type="ORF">ACFOHL_07975</name>
</gene>
<dbReference type="SUPFAM" id="SSF51556">
    <property type="entry name" value="Metallo-dependent hydrolases"/>
    <property type="match status" value="1"/>
</dbReference>
<dbReference type="InterPro" id="IPR006680">
    <property type="entry name" value="Amidohydro-rel"/>
</dbReference>
<evidence type="ECO:0000313" key="4">
    <source>
        <dbReference type="Proteomes" id="UP001595478"/>
    </source>
</evidence>
<protein>
    <submittedName>
        <fullName evidence="3">Amidohydrolase family protein</fullName>
    </submittedName>
</protein>
<comment type="similarity">
    <text evidence="1">Belongs to the metallo-dependent hydrolases superfamily.</text>
</comment>
<organism evidence="3 4">
    <name type="scientific">Agaribacter flavus</name>
    <dbReference type="NCBI Taxonomy" id="1902781"/>
    <lineage>
        <taxon>Bacteria</taxon>
        <taxon>Pseudomonadati</taxon>
        <taxon>Pseudomonadota</taxon>
        <taxon>Gammaproteobacteria</taxon>
        <taxon>Alteromonadales</taxon>
        <taxon>Alteromonadaceae</taxon>
        <taxon>Agaribacter</taxon>
    </lineage>
</organism>
<evidence type="ECO:0000256" key="1">
    <source>
        <dbReference type="ARBA" id="ARBA00038310"/>
    </source>
</evidence>
<evidence type="ECO:0000259" key="2">
    <source>
        <dbReference type="Pfam" id="PF04909"/>
    </source>
</evidence>
<dbReference type="InterPro" id="IPR032466">
    <property type="entry name" value="Metal_Hydrolase"/>
</dbReference>
<sequence length="279" mass="31841">MKVDAHHHLWQYQSKDYGWISESQHVLKRHFLPSDLRDATEKHGINATVAVQARQSLEETRWLLSLAKQSPLIKGVVGWIDIQSGDLAKMLEEFASEPLLKGFRHVVQDEPNPHFMLSNAFIDGLHLLHANDYAYDILVFAHQLPQCIDLLPQLPPDMRLVVDHIAKPEIAAGTNIAAWQDNMSAIAAYDNVWCKLSGMVTEAKHDAWTEEQLLPYIDFIFKSFGPERIMYGSDWPVCLLAAEYKTVINLVEDYVATHYPSFIEDVMGTNATRFYHLTN</sequence>
<dbReference type="PANTHER" id="PTHR43569">
    <property type="entry name" value="AMIDOHYDROLASE"/>
    <property type="match status" value="1"/>
</dbReference>
<keyword evidence="4" id="KW-1185">Reference proteome</keyword>
<feature type="domain" description="Amidohydrolase-related" evidence="2">
    <location>
        <begin position="3"/>
        <end position="277"/>
    </location>
</feature>
<name>A0ABV7FSR0_9ALTE</name>
<dbReference type="Gene3D" id="3.20.20.140">
    <property type="entry name" value="Metal-dependent hydrolases"/>
    <property type="match status" value="1"/>
</dbReference>
<accession>A0ABV7FSR0</accession>
<comment type="caution">
    <text evidence="3">The sequence shown here is derived from an EMBL/GenBank/DDBJ whole genome shotgun (WGS) entry which is preliminary data.</text>
</comment>
<dbReference type="Pfam" id="PF04909">
    <property type="entry name" value="Amidohydro_2"/>
    <property type="match status" value="1"/>
</dbReference>
<reference evidence="4" key="1">
    <citation type="journal article" date="2019" name="Int. J. Syst. Evol. Microbiol.">
        <title>The Global Catalogue of Microorganisms (GCM) 10K type strain sequencing project: providing services to taxonomists for standard genome sequencing and annotation.</title>
        <authorList>
            <consortium name="The Broad Institute Genomics Platform"/>
            <consortium name="The Broad Institute Genome Sequencing Center for Infectious Disease"/>
            <person name="Wu L."/>
            <person name="Ma J."/>
        </authorList>
    </citation>
    <scope>NUCLEOTIDE SEQUENCE [LARGE SCALE GENOMIC DNA]</scope>
    <source>
        <strain evidence="4">KCTC 52473</strain>
    </source>
</reference>
<evidence type="ECO:0000313" key="3">
    <source>
        <dbReference type="EMBL" id="MFC3121557.1"/>
    </source>
</evidence>